<evidence type="ECO:0000313" key="3">
    <source>
        <dbReference type="EMBL" id="KAG7372624.1"/>
    </source>
</evidence>
<protein>
    <submittedName>
        <fullName evidence="3">Centromere DNA-binding like protein</fullName>
    </submittedName>
</protein>
<sequence>MTTFAILPGESMFKAELSDLYGGEVQMPDDPHPIYVMMMQIYTGKTNQDLKLFGRAAHHKSPLLCPVGALAFYSLYRFSQTEVDGDDNELIRILGNWDPKIQEKAYSSKLPMKIVRSRAGFRSNGGVHYNARTIVQPPSELLSQLFPWVDRATQELNTFLQSSPAEARPTAAVFLDFMMKLKVVVLQDAAATMVLHPMRSVHQLFQLDEFKGDCFKAYVEQLRQQLAVAEDPNDVTLQTVIPPVVDRLNVLCQQGERKRQASNEVSNQIRTGFDSVHVGHDLILQLIRSLALPINQILQLLKGTEKSTAIMIGLIAANDYIQRTQSPSHSLQPLNTADSPQRVIDNSNPLPQLPWPNEPSILPRGLGHKLSHSHNSVMDLYNEWYGLDQFKDVPVAGGIQAMDNRYKTAWRRSWSRAEQKIISSMKIVIDTMNKQIASGRTLLEVSKEFEEAFAKHCKKKISNLVES</sequence>
<keyword evidence="3" id="KW-0238">DNA-binding</keyword>
<dbReference type="EMBL" id="JAGRRH010000003">
    <property type="protein sequence ID" value="KAG7372624.1"/>
    <property type="molecule type" value="Genomic_DNA"/>
</dbReference>
<accession>A0A9K3M2N1</accession>
<dbReference type="GO" id="GO:0003677">
    <property type="term" value="F:DNA binding"/>
    <property type="evidence" value="ECO:0007669"/>
    <property type="project" value="UniProtKB-KW"/>
</dbReference>
<evidence type="ECO:0000313" key="4">
    <source>
        <dbReference type="Proteomes" id="UP000693970"/>
    </source>
</evidence>
<reference evidence="3" key="1">
    <citation type="journal article" date="2021" name="Sci. Rep.">
        <title>Diploid genomic architecture of Nitzschia inconspicua, an elite biomass production diatom.</title>
        <authorList>
            <person name="Oliver A."/>
            <person name="Podell S."/>
            <person name="Pinowska A."/>
            <person name="Traller J.C."/>
            <person name="Smith S.R."/>
            <person name="McClure R."/>
            <person name="Beliaev A."/>
            <person name="Bohutskyi P."/>
            <person name="Hill E.A."/>
            <person name="Rabines A."/>
            <person name="Zheng H."/>
            <person name="Allen L.Z."/>
            <person name="Kuo A."/>
            <person name="Grigoriev I.V."/>
            <person name="Allen A.E."/>
            <person name="Hazlebeck D."/>
            <person name="Allen E.E."/>
        </authorList>
    </citation>
    <scope>NUCLEOTIDE SEQUENCE</scope>
    <source>
        <strain evidence="3">Hildebrandi</strain>
    </source>
</reference>
<keyword evidence="4" id="KW-1185">Reference proteome</keyword>
<proteinExistence type="predicted"/>
<dbReference type="Proteomes" id="UP000693970">
    <property type="component" value="Unassembled WGS sequence"/>
</dbReference>
<dbReference type="AlphaFoldDB" id="A0A9K3M2N1"/>
<reference evidence="3" key="2">
    <citation type="submission" date="2021-04" db="EMBL/GenBank/DDBJ databases">
        <authorList>
            <person name="Podell S."/>
        </authorList>
    </citation>
    <scope>NUCLEOTIDE SEQUENCE</scope>
    <source>
        <strain evidence="3">Hildebrandi</strain>
    </source>
</reference>
<feature type="domain" description="Ndc10" evidence="2">
    <location>
        <begin position="85"/>
        <end position="210"/>
    </location>
</feature>
<dbReference type="OrthoDB" id="120763at2759"/>
<comment type="caution">
    <text evidence="3">The sequence shown here is derived from an EMBL/GenBank/DDBJ whole genome shotgun (WGS) entry which is preliminary data.</text>
</comment>
<name>A0A9K3M2N1_9STRA</name>
<evidence type="ECO:0000259" key="2">
    <source>
        <dbReference type="Pfam" id="PF16787"/>
    </source>
</evidence>
<dbReference type="InterPro" id="IPR022210">
    <property type="entry name" value="TF_GCR1-like"/>
</dbReference>
<gene>
    <name evidence="3" type="ORF">IV203_018767</name>
</gene>
<feature type="domain" description="Ndc10" evidence="2">
    <location>
        <begin position="5"/>
        <end position="81"/>
    </location>
</feature>
<dbReference type="InterPro" id="IPR031872">
    <property type="entry name" value="NDC10_II"/>
</dbReference>
<dbReference type="Pfam" id="PF12550">
    <property type="entry name" value="GCR1_C"/>
    <property type="match status" value="1"/>
</dbReference>
<evidence type="ECO:0000259" key="1">
    <source>
        <dbReference type="Pfam" id="PF12550"/>
    </source>
</evidence>
<organism evidence="3 4">
    <name type="scientific">Nitzschia inconspicua</name>
    <dbReference type="NCBI Taxonomy" id="303405"/>
    <lineage>
        <taxon>Eukaryota</taxon>
        <taxon>Sar</taxon>
        <taxon>Stramenopiles</taxon>
        <taxon>Ochrophyta</taxon>
        <taxon>Bacillariophyta</taxon>
        <taxon>Bacillariophyceae</taxon>
        <taxon>Bacillariophycidae</taxon>
        <taxon>Bacillariales</taxon>
        <taxon>Bacillariaceae</taxon>
        <taxon>Nitzschia</taxon>
    </lineage>
</organism>
<feature type="domain" description="Transcription activator GCR1-like" evidence="1">
    <location>
        <begin position="369"/>
        <end position="451"/>
    </location>
</feature>
<dbReference type="Pfam" id="PF16787">
    <property type="entry name" value="NDC10_II"/>
    <property type="match status" value="2"/>
</dbReference>